<keyword evidence="5" id="KW-0378">Hydrolase</keyword>
<feature type="signal peptide" evidence="7">
    <location>
        <begin position="1"/>
        <end position="27"/>
    </location>
</feature>
<evidence type="ECO:0000256" key="5">
    <source>
        <dbReference type="ARBA" id="ARBA00022801"/>
    </source>
</evidence>
<dbReference type="InterPro" id="IPR051202">
    <property type="entry name" value="Peptidase_C40"/>
</dbReference>
<dbReference type="OrthoDB" id="9813368at2"/>
<evidence type="ECO:0000256" key="1">
    <source>
        <dbReference type="ARBA" id="ARBA00007074"/>
    </source>
</evidence>
<evidence type="ECO:0000256" key="4">
    <source>
        <dbReference type="ARBA" id="ARBA00022737"/>
    </source>
</evidence>
<keyword evidence="2" id="KW-0645">Protease</keyword>
<accession>A0A4R3NA36</accession>
<feature type="domain" description="LysM" evidence="8">
    <location>
        <begin position="28"/>
        <end position="71"/>
    </location>
</feature>
<sequence>MKKLIRKAVTLTAGIAATLVFGSGVNAQTITVQPGDTLWKLSQKYRVSIEEIKTANGLNSNILYSGQRLNIPIQGAIHTVQSGETLWTISQQYNTTAAQIKKANNLTSTIIYAGQKLTIPSKSVTYTVQSGDTLWTISKKYGVSISAIQSQNRLSSHYIYPGQELTIPSGANTQAVQASTVGLSDKMIATARQYMGTPYVWGGTSPSGYDCSGFLHYVFLQNGVTIPRTVETIYQKGKPVSSPSRGDLVFFETYKEGPSHAGIYLGNGQFIHASSSKGVTISSMDNPYWSPRYLGAKSYY</sequence>
<protein>
    <submittedName>
        <fullName evidence="10">D-gamma-glutamyl-meso-diaminopimelic acid endopeptidase CwlS/peptidoglycan endopeptidase LytE</fullName>
    </submittedName>
</protein>
<dbReference type="SMART" id="SM00257">
    <property type="entry name" value="LysM"/>
    <property type="match status" value="3"/>
</dbReference>
<evidence type="ECO:0000256" key="7">
    <source>
        <dbReference type="SAM" id="SignalP"/>
    </source>
</evidence>
<dbReference type="Pfam" id="PF00877">
    <property type="entry name" value="NLPC_P60"/>
    <property type="match status" value="1"/>
</dbReference>
<dbReference type="Gene3D" id="3.10.350.10">
    <property type="entry name" value="LysM domain"/>
    <property type="match status" value="3"/>
</dbReference>
<reference evidence="10 11" key="1">
    <citation type="submission" date="2019-03" db="EMBL/GenBank/DDBJ databases">
        <title>Genomic Encyclopedia of Type Strains, Phase IV (KMG-IV): sequencing the most valuable type-strain genomes for metagenomic binning, comparative biology and taxonomic classification.</title>
        <authorList>
            <person name="Goeker M."/>
        </authorList>
    </citation>
    <scope>NUCLEOTIDE SEQUENCE [LARGE SCALE GENOMIC DNA]</scope>
    <source>
        <strain evidence="10 11">DSM 25894</strain>
    </source>
</reference>
<feature type="domain" description="LysM" evidence="8">
    <location>
        <begin position="76"/>
        <end position="119"/>
    </location>
</feature>
<keyword evidence="4" id="KW-0677">Repeat</keyword>
<evidence type="ECO:0000256" key="2">
    <source>
        <dbReference type="ARBA" id="ARBA00022670"/>
    </source>
</evidence>
<dbReference type="PROSITE" id="PS51935">
    <property type="entry name" value="NLPC_P60"/>
    <property type="match status" value="1"/>
</dbReference>
<feature type="domain" description="LysM" evidence="8">
    <location>
        <begin position="124"/>
        <end position="167"/>
    </location>
</feature>
<evidence type="ECO:0000256" key="3">
    <source>
        <dbReference type="ARBA" id="ARBA00022729"/>
    </source>
</evidence>
<dbReference type="InterPro" id="IPR018392">
    <property type="entry name" value="LysM"/>
</dbReference>
<comment type="similarity">
    <text evidence="1">Belongs to the peptidase C40 family.</text>
</comment>
<dbReference type="CDD" id="cd00118">
    <property type="entry name" value="LysM"/>
    <property type="match status" value="3"/>
</dbReference>
<proteinExistence type="inferred from homology"/>
<keyword evidence="6" id="KW-0788">Thiol protease</keyword>
<dbReference type="InterPro" id="IPR036779">
    <property type="entry name" value="LysM_dom_sf"/>
</dbReference>
<dbReference type="InterPro" id="IPR000064">
    <property type="entry name" value="NLP_P60_dom"/>
</dbReference>
<evidence type="ECO:0000313" key="10">
    <source>
        <dbReference type="EMBL" id="TCT26314.1"/>
    </source>
</evidence>
<evidence type="ECO:0000259" key="9">
    <source>
        <dbReference type="PROSITE" id="PS51935"/>
    </source>
</evidence>
<dbReference type="EMBL" id="SMAN01000002">
    <property type="protein sequence ID" value="TCT26314.1"/>
    <property type="molecule type" value="Genomic_DNA"/>
</dbReference>
<dbReference type="GO" id="GO:0006508">
    <property type="term" value="P:proteolysis"/>
    <property type="evidence" value="ECO:0007669"/>
    <property type="project" value="UniProtKB-KW"/>
</dbReference>
<dbReference type="PROSITE" id="PS51782">
    <property type="entry name" value="LYSM"/>
    <property type="match status" value="3"/>
</dbReference>
<dbReference type="Pfam" id="PF01476">
    <property type="entry name" value="LysM"/>
    <property type="match status" value="3"/>
</dbReference>
<comment type="caution">
    <text evidence="10">The sequence shown here is derived from an EMBL/GenBank/DDBJ whole genome shotgun (WGS) entry which is preliminary data.</text>
</comment>
<dbReference type="PANTHER" id="PTHR47053:SF1">
    <property type="entry name" value="MUREIN DD-ENDOPEPTIDASE MEPH-RELATED"/>
    <property type="match status" value="1"/>
</dbReference>
<dbReference type="PANTHER" id="PTHR47053">
    <property type="entry name" value="MUREIN DD-ENDOPEPTIDASE MEPH-RELATED"/>
    <property type="match status" value="1"/>
</dbReference>
<evidence type="ECO:0000313" key="11">
    <source>
        <dbReference type="Proteomes" id="UP000294650"/>
    </source>
</evidence>
<dbReference type="GO" id="GO:0008234">
    <property type="term" value="F:cysteine-type peptidase activity"/>
    <property type="evidence" value="ECO:0007669"/>
    <property type="project" value="UniProtKB-KW"/>
</dbReference>
<evidence type="ECO:0000259" key="8">
    <source>
        <dbReference type="PROSITE" id="PS51782"/>
    </source>
</evidence>
<dbReference type="RefSeq" id="WP_132370683.1">
    <property type="nucleotide sequence ID" value="NZ_SMAN01000002.1"/>
</dbReference>
<evidence type="ECO:0000256" key="6">
    <source>
        <dbReference type="ARBA" id="ARBA00022807"/>
    </source>
</evidence>
<name>A0A4R3NA36_9BACI</name>
<dbReference type="SUPFAM" id="SSF54106">
    <property type="entry name" value="LysM domain"/>
    <property type="match status" value="3"/>
</dbReference>
<dbReference type="Proteomes" id="UP000294650">
    <property type="component" value="Unassembled WGS sequence"/>
</dbReference>
<dbReference type="InterPro" id="IPR038765">
    <property type="entry name" value="Papain-like_cys_pep_sf"/>
</dbReference>
<keyword evidence="3 7" id="KW-0732">Signal</keyword>
<feature type="domain" description="NlpC/P60" evidence="9">
    <location>
        <begin position="181"/>
        <end position="300"/>
    </location>
</feature>
<organism evidence="10 11">
    <name type="scientific">Melghiribacillus thermohalophilus</name>
    <dbReference type="NCBI Taxonomy" id="1324956"/>
    <lineage>
        <taxon>Bacteria</taxon>
        <taxon>Bacillati</taxon>
        <taxon>Bacillota</taxon>
        <taxon>Bacilli</taxon>
        <taxon>Bacillales</taxon>
        <taxon>Bacillaceae</taxon>
        <taxon>Melghiribacillus</taxon>
    </lineage>
</organism>
<dbReference type="AlphaFoldDB" id="A0A4R3NA36"/>
<keyword evidence="11" id="KW-1185">Reference proteome</keyword>
<gene>
    <name evidence="10" type="ORF">EDD68_10215</name>
</gene>
<dbReference type="Gene3D" id="3.90.1720.10">
    <property type="entry name" value="endopeptidase domain like (from Nostoc punctiforme)"/>
    <property type="match status" value="1"/>
</dbReference>
<dbReference type="SUPFAM" id="SSF54001">
    <property type="entry name" value="Cysteine proteinases"/>
    <property type="match status" value="1"/>
</dbReference>
<feature type="chain" id="PRO_5020782823" evidence="7">
    <location>
        <begin position="28"/>
        <end position="300"/>
    </location>
</feature>